<name>A0A3N1H032_9PSEU</name>
<evidence type="ECO:0000313" key="3">
    <source>
        <dbReference type="EMBL" id="ROP35736.1"/>
    </source>
</evidence>
<evidence type="ECO:0000259" key="2">
    <source>
        <dbReference type="Pfam" id="PF08241"/>
    </source>
</evidence>
<accession>A0A3N1H032</accession>
<dbReference type="InterPro" id="IPR029063">
    <property type="entry name" value="SAM-dependent_MTases_sf"/>
</dbReference>
<sequence length="253" mass="28861">MKVDSEVTRLRAVTRAHYERYPFIEGGGRRVDLWRSRLADLLPDDLVRGARVLDVGASVGEVARSLSDRGAHTTCVDLTETATRRCRELHQAVDVVQGDALALPFRDASFDHSIAIGVLHHTADCARGLREMARVTRPGGSLVVLLYSRWTPYHALYFLTGPLRQHWTAESVNSLPRWLKEVLRFALYVHTGLRLDDELLKRMVADQVWTPRATFHTPREVERWGRSYGLQVVKRKRIPMYSNIFVFECAGVQ</sequence>
<dbReference type="OrthoDB" id="3206826at2"/>
<proteinExistence type="predicted"/>
<gene>
    <name evidence="3" type="ORF">EDD40_0987</name>
</gene>
<keyword evidence="3" id="KW-0830">Ubiquinone</keyword>
<dbReference type="GO" id="GO:0008757">
    <property type="term" value="F:S-adenosylmethionine-dependent methyltransferase activity"/>
    <property type="evidence" value="ECO:0007669"/>
    <property type="project" value="InterPro"/>
</dbReference>
<evidence type="ECO:0000313" key="4">
    <source>
        <dbReference type="Proteomes" id="UP000268727"/>
    </source>
</evidence>
<dbReference type="RefSeq" id="WP_123741830.1">
    <property type="nucleotide sequence ID" value="NZ_RJKM01000001.1"/>
</dbReference>
<reference evidence="3 4" key="1">
    <citation type="submission" date="2018-11" db="EMBL/GenBank/DDBJ databases">
        <title>Sequencing the genomes of 1000 actinobacteria strains.</title>
        <authorList>
            <person name="Klenk H.-P."/>
        </authorList>
    </citation>
    <scope>NUCLEOTIDE SEQUENCE [LARGE SCALE GENOMIC DNA]</scope>
    <source>
        <strain evidence="3 4">DSM 44231</strain>
    </source>
</reference>
<evidence type="ECO:0000256" key="1">
    <source>
        <dbReference type="ARBA" id="ARBA00022679"/>
    </source>
</evidence>
<dbReference type="PANTHER" id="PTHR44068:SF11">
    <property type="entry name" value="GERANYL DIPHOSPHATE 2-C-METHYLTRANSFERASE"/>
    <property type="match status" value="1"/>
</dbReference>
<dbReference type="EMBL" id="RJKM01000001">
    <property type="protein sequence ID" value="ROP35736.1"/>
    <property type="molecule type" value="Genomic_DNA"/>
</dbReference>
<keyword evidence="1" id="KW-0808">Transferase</keyword>
<protein>
    <submittedName>
        <fullName evidence="3">Ubiquinone/menaquinone biosynthesis C-methylase UbiE</fullName>
    </submittedName>
</protein>
<dbReference type="InterPro" id="IPR050447">
    <property type="entry name" value="Erg6_SMT_methyltransf"/>
</dbReference>
<dbReference type="GO" id="GO:0032259">
    <property type="term" value="P:methylation"/>
    <property type="evidence" value="ECO:0007669"/>
    <property type="project" value="UniProtKB-KW"/>
</dbReference>
<dbReference type="InterPro" id="IPR013216">
    <property type="entry name" value="Methyltransf_11"/>
</dbReference>
<dbReference type="Proteomes" id="UP000268727">
    <property type="component" value="Unassembled WGS sequence"/>
</dbReference>
<keyword evidence="4" id="KW-1185">Reference proteome</keyword>
<dbReference type="CDD" id="cd02440">
    <property type="entry name" value="AdoMet_MTases"/>
    <property type="match status" value="1"/>
</dbReference>
<feature type="domain" description="Methyltransferase type 11" evidence="2">
    <location>
        <begin position="53"/>
        <end position="144"/>
    </location>
</feature>
<dbReference type="PANTHER" id="PTHR44068">
    <property type="entry name" value="ZGC:194242"/>
    <property type="match status" value="1"/>
</dbReference>
<dbReference type="AlphaFoldDB" id="A0A3N1H032"/>
<dbReference type="Gene3D" id="3.40.50.150">
    <property type="entry name" value="Vaccinia Virus protein VP39"/>
    <property type="match status" value="1"/>
</dbReference>
<organism evidence="3 4">
    <name type="scientific">Saccharothrix texasensis</name>
    <dbReference type="NCBI Taxonomy" id="103734"/>
    <lineage>
        <taxon>Bacteria</taxon>
        <taxon>Bacillati</taxon>
        <taxon>Actinomycetota</taxon>
        <taxon>Actinomycetes</taxon>
        <taxon>Pseudonocardiales</taxon>
        <taxon>Pseudonocardiaceae</taxon>
        <taxon>Saccharothrix</taxon>
    </lineage>
</organism>
<comment type="caution">
    <text evidence="3">The sequence shown here is derived from an EMBL/GenBank/DDBJ whole genome shotgun (WGS) entry which is preliminary data.</text>
</comment>
<dbReference type="Pfam" id="PF08241">
    <property type="entry name" value="Methyltransf_11"/>
    <property type="match status" value="1"/>
</dbReference>
<keyword evidence="3" id="KW-0489">Methyltransferase</keyword>
<dbReference type="SUPFAM" id="SSF53335">
    <property type="entry name" value="S-adenosyl-L-methionine-dependent methyltransferases"/>
    <property type="match status" value="1"/>
</dbReference>